<keyword evidence="13" id="KW-1185">Reference proteome</keyword>
<evidence type="ECO:0000256" key="4">
    <source>
        <dbReference type="ARBA" id="ARBA00023006"/>
    </source>
</evidence>
<dbReference type="Proteomes" id="UP001221898">
    <property type="component" value="Unassembled WGS sequence"/>
</dbReference>
<keyword evidence="4" id="KW-0072">Autophagy</keyword>
<sequence>MFQRISRLLFGEVEDTSKDLKGPKPSVLEAEEEGWLLVSITESNPLDDIFIDLPGLSVYGSHGDQAATEEVVASLVSLTSSVRMVEPPLPTARSGMPRPGLRNLAPRAGAMTVTQVGRMQRDWAHADHRLLARNRRQRQNAARDRLPRRVGHTHRPILHQPGLRACNH</sequence>
<evidence type="ECO:0000256" key="6">
    <source>
        <dbReference type="ARBA" id="ARBA00023159"/>
    </source>
</evidence>
<dbReference type="Pfam" id="PF14839">
    <property type="entry name" value="DOR"/>
    <property type="match status" value="1"/>
</dbReference>
<evidence type="ECO:0000256" key="10">
    <source>
        <dbReference type="ARBA" id="ARBA00034306"/>
    </source>
</evidence>
<evidence type="ECO:0000313" key="13">
    <source>
        <dbReference type="Proteomes" id="UP001221898"/>
    </source>
</evidence>
<dbReference type="AlphaFoldDB" id="A0AAD7T0Z3"/>
<evidence type="ECO:0000256" key="2">
    <source>
        <dbReference type="ARBA" id="ARBA00004514"/>
    </source>
</evidence>
<proteinExistence type="predicted"/>
<dbReference type="PANTHER" id="PTHR31671:SF2">
    <property type="entry name" value="TUMOR PROTEIN P53-INDUCIBLE NUCLEAR PROTEIN 2"/>
    <property type="match status" value="1"/>
</dbReference>
<evidence type="ECO:0000256" key="1">
    <source>
        <dbReference type="ARBA" id="ARBA00004419"/>
    </source>
</evidence>
<evidence type="ECO:0000256" key="11">
    <source>
        <dbReference type="SAM" id="MobiDB-lite"/>
    </source>
</evidence>
<organism evidence="12 13">
    <name type="scientific">Aldrovandia affinis</name>
    <dbReference type="NCBI Taxonomy" id="143900"/>
    <lineage>
        <taxon>Eukaryota</taxon>
        <taxon>Metazoa</taxon>
        <taxon>Chordata</taxon>
        <taxon>Craniata</taxon>
        <taxon>Vertebrata</taxon>
        <taxon>Euteleostomi</taxon>
        <taxon>Actinopterygii</taxon>
        <taxon>Neopterygii</taxon>
        <taxon>Teleostei</taxon>
        <taxon>Notacanthiformes</taxon>
        <taxon>Halosauridae</taxon>
        <taxon>Aldrovandia</taxon>
    </lineage>
</organism>
<keyword evidence="6" id="KW-0010">Activator</keyword>
<evidence type="ECO:0000256" key="8">
    <source>
        <dbReference type="ARBA" id="ARBA00023242"/>
    </source>
</evidence>
<dbReference type="GO" id="GO:0016604">
    <property type="term" value="C:nuclear body"/>
    <property type="evidence" value="ECO:0007669"/>
    <property type="project" value="UniProtKB-SubCell"/>
</dbReference>
<evidence type="ECO:0000256" key="9">
    <source>
        <dbReference type="ARBA" id="ARBA00023329"/>
    </source>
</evidence>
<comment type="subcellular location">
    <subcellularLocation>
        <location evidence="2">Cytoplasm</location>
        <location evidence="2">Cytosol</location>
    </subcellularLocation>
    <subcellularLocation>
        <location evidence="1">Cytoplasmic vesicle</location>
        <location evidence="1">Autophagosome</location>
    </subcellularLocation>
    <subcellularLocation>
        <location evidence="10">Nucleus</location>
        <location evidence="10">Nuclear body</location>
    </subcellularLocation>
</comment>
<keyword evidence="8" id="KW-0539">Nucleus</keyword>
<gene>
    <name evidence="12" type="ORF">AAFF_G00145070</name>
</gene>
<comment type="caution">
    <text evidence="12">The sequence shown here is derived from an EMBL/GenBank/DDBJ whole genome shotgun (WGS) entry which is preliminary data.</text>
</comment>
<feature type="region of interest" description="Disordered" evidence="11">
    <location>
        <begin position="134"/>
        <end position="156"/>
    </location>
</feature>
<keyword evidence="7" id="KW-0804">Transcription</keyword>
<dbReference type="GO" id="GO:0000045">
    <property type="term" value="P:autophagosome assembly"/>
    <property type="evidence" value="ECO:0007669"/>
    <property type="project" value="TreeGrafter"/>
</dbReference>
<reference evidence="12" key="1">
    <citation type="journal article" date="2023" name="Science">
        <title>Genome structures resolve the early diversification of teleost fishes.</title>
        <authorList>
            <person name="Parey E."/>
            <person name="Louis A."/>
            <person name="Montfort J."/>
            <person name="Bouchez O."/>
            <person name="Roques C."/>
            <person name="Iampietro C."/>
            <person name="Lluch J."/>
            <person name="Castinel A."/>
            <person name="Donnadieu C."/>
            <person name="Desvignes T."/>
            <person name="Floi Bucao C."/>
            <person name="Jouanno E."/>
            <person name="Wen M."/>
            <person name="Mejri S."/>
            <person name="Dirks R."/>
            <person name="Jansen H."/>
            <person name="Henkel C."/>
            <person name="Chen W.J."/>
            <person name="Zahm M."/>
            <person name="Cabau C."/>
            <person name="Klopp C."/>
            <person name="Thompson A.W."/>
            <person name="Robinson-Rechavi M."/>
            <person name="Braasch I."/>
            <person name="Lecointre G."/>
            <person name="Bobe J."/>
            <person name="Postlethwait J.H."/>
            <person name="Berthelot C."/>
            <person name="Roest Crollius H."/>
            <person name="Guiguen Y."/>
        </authorList>
    </citation>
    <scope>NUCLEOTIDE SEQUENCE</scope>
    <source>
        <strain evidence="12">NC1722</strain>
    </source>
</reference>
<dbReference type="GO" id="GO:0005776">
    <property type="term" value="C:autophagosome"/>
    <property type="evidence" value="ECO:0007669"/>
    <property type="project" value="UniProtKB-SubCell"/>
</dbReference>
<accession>A0AAD7T0Z3</accession>
<keyword evidence="3" id="KW-0963">Cytoplasm</keyword>
<keyword evidence="5" id="KW-0805">Transcription regulation</keyword>
<evidence type="ECO:0000313" key="12">
    <source>
        <dbReference type="EMBL" id="KAJ8412240.1"/>
    </source>
</evidence>
<evidence type="ECO:0000256" key="3">
    <source>
        <dbReference type="ARBA" id="ARBA00022490"/>
    </source>
</evidence>
<dbReference type="PANTHER" id="PTHR31671">
    <property type="entry name" value="DIABETES AND OBESITY REGULATED, ISOFORM G"/>
    <property type="match status" value="1"/>
</dbReference>
<evidence type="ECO:0000256" key="5">
    <source>
        <dbReference type="ARBA" id="ARBA00023015"/>
    </source>
</evidence>
<protein>
    <submittedName>
        <fullName evidence="12">Uncharacterized protein</fullName>
    </submittedName>
</protein>
<evidence type="ECO:0000256" key="7">
    <source>
        <dbReference type="ARBA" id="ARBA00023163"/>
    </source>
</evidence>
<name>A0AAD7T0Z3_9TELE</name>
<keyword evidence="9" id="KW-0968">Cytoplasmic vesicle</keyword>
<dbReference type="EMBL" id="JAINUG010000020">
    <property type="protein sequence ID" value="KAJ8412240.1"/>
    <property type="molecule type" value="Genomic_DNA"/>
</dbReference>
<dbReference type="GO" id="GO:0031410">
    <property type="term" value="C:cytoplasmic vesicle"/>
    <property type="evidence" value="ECO:0007669"/>
    <property type="project" value="UniProtKB-KW"/>
</dbReference>
<dbReference type="GO" id="GO:0005829">
    <property type="term" value="C:cytosol"/>
    <property type="evidence" value="ECO:0007669"/>
    <property type="project" value="UniProtKB-SubCell"/>
</dbReference>
<dbReference type="InterPro" id="IPR029431">
    <property type="entry name" value="TP53INP"/>
</dbReference>
<dbReference type="GO" id="GO:0045893">
    <property type="term" value="P:positive regulation of DNA-templated transcription"/>
    <property type="evidence" value="ECO:0007669"/>
    <property type="project" value="TreeGrafter"/>
</dbReference>